<evidence type="ECO:0000256" key="1">
    <source>
        <dbReference type="SAM" id="MobiDB-lite"/>
    </source>
</evidence>
<organism evidence="2 3">
    <name type="scientific">Corynebacterium terpenotabidum Y-11</name>
    <dbReference type="NCBI Taxonomy" id="1200352"/>
    <lineage>
        <taxon>Bacteria</taxon>
        <taxon>Bacillati</taxon>
        <taxon>Actinomycetota</taxon>
        <taxon>Actinomycetes</taxon>
        <taxon>Mycobacteriales</taxon>
        <taxon>Corynebacteriaceae</taxon>
        <taxon>Corynebacterium</taxon>
    </lineage>
</organism>
<dbReference type="Proteomes" id="UP000014809">
    <property type="component" value="Chromosome"/>
</dbReference>
<dbReference type="EMBL" id="CP003696">
    <property type="protein sequence ID" value="AGP31615.1"/>
    <property type="molecule type" value="Genomic_DNA"/>
</dbReference>
<dbReference type="PATRIC" id="fig|1200352.3.peg.2011"/>
<protein>
    <recommendedName>
        <fullName evidence="4">Asp23/Gls24 family envelope stress response protein</fullName>
    </recommendedName>
</protein>
<reference evidence="2 3" key="1">
    <citation type="submission" date="2012-06" db="EMBL/GenBank/DDBJ databases">
        <title>Complete genome sequence of Corynebacterium terpenotabidum Y-11 (=DSM 44721).</title>
        <authorList>
            <person name="Ruckert C."/>
            <person name="Albersmeier A."/>
            <person name="Al-Dilaimi A."/>
            <person name="Szczepanowski R."/>
            <person name="Kalinowski J."/>
        </authorList>
    </citation>
    <scope>NUCLEOTIDE SEQUENCE [LARGE SCALE GENOMIC DNA]</scope>
    <source>
        <strain evidence="2 3">Y-11</strain>
    </source>
</reference>
<dbReference type="STRING" id="1200352.A606_09880"/>
<dbReference type="OrthoDB" id="4398969at2"/>
<evidence type="ECO:0008006" key="4">
    <source>
        <dbReference type="Google" id="ProtNLM"/>
    </source>
</evidence>
<keyword evidence="3" id="KW-1185">Reference proteome</keyword>
<dbReference type="RefSeq" id="WP_020441967.1">
    <property type="nucleotide sequence ID" value="NC_021663.1"/>
</dbReference>
<dbReference type="eggNOG" id="COG1302">
    <property type="taxonomic scope" value="Bacteria"/>
</dbReference>
<evidence type="ECO:0000313" key="2">
    <source>
        <dbReference type="EMBL" id="AGP31615.1"/>
    </source>
</evidence>
<feature type="region of interest" description="Disordered" evidence="1">
    <location>
        <begin position="234"/>
        <end position="259"/>
    </location>
</feature>
<evidence type="ECO:0000313" key="3">
    <source>
        <dbReference type="Proteomes" id="UP000014809"/>
    </source>
</evidence>
<feature type="region of interest" description="Disordered" evidence="1">
    <location>
        <begin position="287"/>
        <end position="310"/>
    </location>
</feature>
<dbReference type="KEGG" id="cter:A606_09880"/>
<dbReference type="HOGENOM" id="CLU_936012_0_0_11"/>
<accession>S4XIP8</accession>
<sequence>MPDQPSPTRIDDRVFRVHALRAALSVPGVINHASGLNRLTGRTFPRAELSWDADHRAISVSLQIAVVWPSPVTEVARTTREITARWITAATGVTVRAVDVCVAAVVPVDPSDAAERVTDDLLAATDRLPELTTVTAAPLQPQSPTVHRTVPDPVHPTAPAHAELTPVRAGRPPVPVHVTAPAPVQAVPVSAPPPVEVLHPVTPPRRPLRTIPVPQTVVPDPVLVRHVEVSHPACPAGPRVTRTVPTPSGPPMENVPTPTGLPVTVFPTVNRRGLTAVTVRRHPRIPVTIPDHRASGSASRATNPGKEKDQ</sequence>
<dbReference type="AlphaFoldDB" id="S4XIP8"/>
<name>S4XIP8_9CORY</name>
<proteinExistence type="predicted"/>
<gene>
    <name evidence="2" type="ORF">A606_09880</name>
</gene>